<evidence type="ECO:0000313" key="4">
    <source>
        <dbReference type="Proteomes" id="UP001164746"/>
    </source>
</evidence>
<feature type="compositionally biased region" description="Low complexity" evidence="2">
    <location>
        <begin position="250"/>
        <end position="261"/>
    </location>
</feature>
<feature type="compositionally biased region" description="Basic and acidic residues" evidence="2">
    <location>
        <begin position="215"/>
        <end position="244"/>
    </location>
</feature>
<feature type="compositionally biased region" description="Pro residues" evidence="2">
    <location>
        <begin position="268"/>
        <end position="278"/>
    </location>
</feature>
<feature type="compositionally biased region" description="Acidic residues" evidence="2">
    <location>
        <begin position="816"/>
        <end position="826"/>
    </location>
</feature>
<feature type="region of interest" description="Disordered" evidence="2">
    <location>
        <begin position="778"/>
        <end position="900"/>
    </location>
</feature>
<feature type="compositionally biased region" description="Basic and acidic residues" evidence="2">
    <location>
        <begin position="442"/>
        <end position="451"/>
    </location>
</feature>
<feature type="compositionally biased region" description="Polar residues" evidence="2">
    <location>
        <begin position="499"/>
        <end position="526"/>
    </location>
</feature>
<feature type="region of interest" description="Disordered" evidence="2">
    <location>
        <begin position="413"/>
        <end position="530"/>
    </location>
</feature>
<dbReference type="EMBL" id="CP111015">
    <property type="protein sequence ID" value="WAR01615.1"/>
    <property type="molecule type" value="Genomic_DNA"/>
</dbReference>
<feature type="compositionally biased region" description="Low complexity" evidence="2">
    <location>
        <begin position="337"/>
        <end position="346"/>
    </location>
</feature>
<evidence type="ECO:0000256" key="1">
    <source>
        <dbReference type="SAM" id="Coils"/>
    </source>
</evidence>
<feature type="compositionally biased region" description="Low complexity" evidence="2">
    <location>
        <begin position="1091"/>
        <end position="1108"/>
    </location>
</feature>
<dbReference type="CDD" id="cd22265">
    <property type="entry name" value="UDM1_RNF168"/>
    <property type="match status" value="1"/>
</dbReference>
<feature type="compositionally biased region" description="Basic and acidic residues" evidence="2">
    <location>
        <begin position="614"/>
        <end position="625"/>
    </location>
</feature>
<feature type="compositionally biased region" description="Polar residues" evidence="2">
    <location>
        <begin position="59"/>
        <end position="77"/>
    </location>
</feature>
<gene>
    <name evidence="3" type="ORF">MAR_008173</name>
</gene>
<protein>
    <submittedName>
        <fullName evidence="3">Uncharacterized protein</fullName>
    </submittedName>
</protein>
<evidence type="ECO:0000256" key="2">
    <source>
        <dbReference type="SAM" id="MobiDB-lite"/>
    </source>
</evidence>
<feature type="compositionally biased region" description="Polar residues" evidence="2">
    <location>
        <begin position="84"/>
        <end position="105"/>
    </location>
</feature>
<organism evidence="3 4">
    <name type="scientific">Mya arenaria</name>
    <name type="common">Soft-shell clam</name>
    <dbReference type="NCBI Taxonomy" id="6604"/>
    <lineage>
        <taxon>Eukaryota</taxon>
        <taxon>Metazoa</taxon>
        <taxon>Spiralia</taxon>
        <taxon>Lophotrochozoa</taxon>
        <taxon>Mollusca</taxon>
        <taxon>Bivalvia</taxon>
        <taxon>Autobranchia</taxon>
        <taxon>Heteroconchia</taxon>
        <taxon>Euheterodonta</taxon>
        <taxon>Imparidentia</taxon>
        <taxon>Neoheterodontei</taxon>
        <taxon>Myida</taxon>
        <taxon>Myoidea</taxon>
        <taxon>Myidae</taxon>
        <taxon>Mya</taxon>
    </lineage>
</organism>
<dbReference type="Proteomes" id="UP001164746">
    <property type="component" value="Chromosome 4"/>
</dbReference>
<feature type="compositionally biased region" description="Polar residues" evidence="2">
    <location>
        <begin position="1113"/>
        <end position="1131"/>
    </location>
</feature>
<sequence>VPTSQDVIRRPPSRPGAPPSSRPVSELGPRGPSYHNPENLVLPKELPSMLKLRPVSMEMSKNNPNYENIYSTKSDGTNVDDANETNNNVKNDSEINSEAVNQPVQNGHIPGQTDVQSVSSLPNGHMQLPPPPPQPKITTAKTPYRPSHRRQMSLGQEHTIVEEPEENIDLRVKLDPLMQSFPGATGPSLPVKNNFNLDYSYQCTYVQLAEHRRNKTMEDLEKRTGKKLSDLSADLSEHVEKPSFQRDAPSRVSSRSSGSGVSKKKKAPAPPGQAPPLAPGSSHTLPLPGKSAPSTPRKEAYSLDNEPPIDYDMESPRRPPPPAQQFQLPRYTAAQLPRAGSSASRAPPVPPPPPTGMGTRKPVTSVSRSASFKETPHLIFKKTPDIKPVPKSADANLGGQVPWLLEIKNLSEAKAARRQQSQESELEAPGSQNDGDEQATDGNREVEKKEPNATLVFQSSNENIAVEKKTEKETINKTLERSNSLRELVKPPSPKLQRHSSTTTFDRLSQPSVQRQISKPSTTSNGDPVRRLSSLLQHDIKATASAKCLKLVKQTTPVPPKPKDPHTVFREQLQKACAARDERASVEGTIDEKLKKSSNDASFELGEVVGEENVTPRKDTAKTEPPDVLPKPPRYHKNVTLNRNSNMYSKTQRAASFTDPSPNRPGSSRQQVSMSLDWTPEVDLESDDNLSDRETVTGRKGSSDGFKSSIVPNNMSEMKAKKKGKKEKRANGYVQNEDSKANKFGSVKKFKKSMHRSVKNAFGSISKASGKILRKQKAEDLETVDDAPRNWSLTSAAANGKAGNRVGKYQRPAAYDYDEEGTDSDSEQYNPEQEFSEIMVQQNGHVESDESSEHENRSPELRRSGRTYKAGKSQRMDMSDEEEEEIRSPRYEKAMGKDKRSKYVYEPTFRKREQEAEYARELEEIRARERKVEEDKRKQLEIELEMHKIREAETRERLKRLEEAQMHQQVTAQLLQQQQQQQQQQTQLHQQHQSLGMLSAPALPAVGTFPSYGSLPDPNQNPNFTNIFGQQIPQNGFQSNFGLDDSDSGLTPEKTVARVQVKDYRQIPVRTESGKFMRKYASDNLQSNKTSYSQNQDNFSQSSQNISQPGDIQRQQSVSPSNSVSTVDSAITSPSQTLSTSSSPAQSIGIPASPMLTPRSENITPSFRTVVDLTSGTPNSTTQILLSNGEAVKL</sequence>
<feature type="compositionally biased region" description="Acidic residues" evidence="2">
    <location>
        <begin position="680"/>
        <end position="689"/>
    </location>
</feature>
<feature type="compositionally biased region" description="Polar residues" evidence="2">
    <location>
        <begin position="1017"/>
        <end position="1041"/>
    </location>
</feature>
<feature type="region of interest" description="Disordered" evidence="2">
    <location>
        <begin position="1086"/>
        <end position="1162"/>
    </location>
</feature>
<keyword evidence="1" id="KW-0175">Coiled coil</keyword>
<feature type="region of interest" description="Disordered" evidence="2">
    <location>
        <begin position="1"/>
        <end position="45"/>
    </location>
</feature>
<reference evidence="3" key="1">
    <citation type="submission" date="2022-11" db="EMBL/GenBank/DDBJ databases">
        <title>Centuries of genome instability and evolution in soft-shell clam transmissible cancer (bioRxiv).</title>
        <authorList>
            <person name="Hart S.F.M."/>
            <person name="Yonemitsu M.A."/>
            <person name="Giersch R.M."/>
            <person name="Beal B.F."/>
            <person name="Arriagada G."/>
            <person name="Davis B.W."/>
            <person name="Ostrander E.A."/>
            <person name="Goff S.P."/>
            <person name="Metzger M.J."/>
        </authorList>
    </citation>
    <scope>NUCLEOTIDE SEQUENCE</scope>
    <source>
        <strain evidence="3">MELC-2E11</strain>
        <tissue evidence="3">Siphon/mantle</tissue>
    </source>
</reference>
<feature type="compositionally biased region" description="Low complexity" evidence="2">
    <location>
        <begin position="1132"/>
        <end position="1147"/>
    </location>
</feature>
<feature type="region of interest" description="Disordered" evidence="2">
    <location>
        <begin position="215"/>
        <end position="399"/>
    </location>
</feature>
<feature type="compositionally biased region" description="Polar residues" evidence="2">
    <location>
        <begin position="827"/>
        <end position="845"/>
    </location>
</feature>
<evidence type="ECO:0000313" key="3">
    <source>
        <dbReference type="EMBL" id="WAR01615.1"/>
    </source>
</evidence>
<feature type="region of interest" description="Disordered" evidence="2">
    <location>
        <begin position="59"/>
        <end position="145"/>
    </location>
</feature>
<feature type="compositionally biased region" description="Basic and acidic residues" evidence="2">
    <location>
        <begin position="886"/>
        <end position="900"/>
    </location>
</feature>
<name>A0ABY7DY90_MYAAR</name>
<feature type="compositionally biased region" description="Polar residues" evidence="2">
    <location>
        <begin position="113"/>
        <end position="122"/>
    </location>
</feature>
<feature type="compositionally biased region" description="Basic and acidic residues" evidence="2">
    <location>
        <begin position="846"/>
        <end position="863"/>
    </location>
</feature>
<accession>A0ABY7DY90</accession>
<feature type="region of interest" description="Disordered" evidence="2">
    <location>
        <begin position="604"/>
        <end position="737"/>
    </location>
</feature>
<feature type="non-terminal residue" evidence="3">
    <location>
        <position position="1194"/>
    </location>
</feature>
<feature type="coiled-coil region" evidence="1">
    <location>
        <begin position="911"/>
        <end position="964"/>
    </location>
</feature>
<keyword evidence="4" id="KW-1185">Reference proteome</keyword>
<feature type="compositionally biased region" description="Basic and acidic residues" evidence="2">
    <location>
        <begin position="465"/>
        <end position="489"/>
    </location>
</feature>
<feature type="compositionally biased region" description="Polar residues" evidence="2">
    <location>
        <begin position="639"/>
        <end position="676"/>
    </location>
</feature>
<proteinExistence type="predicted"/>
<feature type="region of interest" description="Disordered" evidence="2">
    <location>
        <begin position="1009"/>
        <end position="1054"/>
    </location>
</feature>